<evidence type="ECO:0000313" key="6">
    <source>
        <dbReference type="Proteomes" id="UP000827889"/>
    </source>
</evidence>
<dbReference type="GO" id="GO:0015031">
    <property type="term" value="P:protein transport"/>
    <property type="evidence" value="ECO:0007669"/>
    <property type="project" value="UniProtKB-KW"/>
</dbReference>
<evidence type="ECO:0000256" key="3">
    <source>
        <dbReference type="ARBA" id="ARBA00022448"/>
    </source>
</evidence>
<gene>
    <name evidence="7 8" type="primary">LOC115756862</name>
</gene>
<proteinExistence type="inferred from homology"/>
<protein>
    <submittedName>
        <fullName evidence="8">VPS35 endosomal protein sorting factor-like isoform X1</fullName>
    </submittedName>
    <submittedName>
        <fullName evidence="7">VPS35 endosomal protein sorting factor-like isoform X2</fullName>
    </submittedName>
</protein>
<reference evidence="7" key="1">
    <citation type="submission" date="2025-04" db="UniProtKB">
        <authorList>
            <consortium name="RefSeq"/>
        </authorList>
    </citation>
    <scope>IDENTIFICATION</scope>
</reference>
<keyword evidence="4" id="KW-0967">Endosome</keyword>
<keyword evidence="5" id="KW-0653">Protein transport</keyword>
<evidence type="ECO:0000256" key="4">
    <source>
        <dbReference type="ARBA" id="ARBA00022753"/>
    </source>
</evidence>
<accession>A0A8B8R0A2</accession>
<keyword evidence="3" id="KW-0813">Transport</keyword>
<evidence type="ECO:0000313" key="8">
    <source>
        <dbReference type="RefSeq" id="XP_048130944.1"/>
    </source>
</evidence>
<dbReference type="AlphaFoldDB" id="A0A8B8R0A2"/>
<dbReference type="GO" id="GO:0005768">
    <property type="term" value="C:endosome"/>
    <property type="evidence" value="ECO:0007669"/>
    <property type="project" value="UniProtKB-SubCell"/>
</dbReference>
<dbReference type="InterPro" id="IPR029705">
    <property type="entry name" value="VPS35L"/>
</dbReference>
<evidence type="ECO:0000256" key="5">
    <source>
        <dbReference type="ARBA" id="ARBA00022927"/>
    </source>
</evidence>
<evidence type="ECO:0000313" key="7">
    <source>
        <dbReference type="RefSeq" id="XP_030552891.1"/>
    </source>
</evidence>
<organism evidence="6 7">
    <name type="scientific">Rhodamnia argentea</name>
    <dbReference type="NCBI Taxonomy" id="178133"/>
    <lineage>
        <taxon>Eukaryota</taxon>
        <taxon>Viridiplantae</taxon>
        <taxon>Streptophyta</taxon>
        <taxon>Embryophyta</taxon>
        <taxon>Tracheophyta</taxon>
        <taxon>Spermatophyta</taxon>
        <taxon>Magnoliopsida</taxon>
        <taxon>eudicotyledons</taxon>
        <taxon>Gunneridae</taxon>
        <taxon>Pentapetalae</taxon>
        <taxon>rosids</taxon>
        <taxon>malvids</taxon>
        <taxon>Myrtales</taxon>
        <taxon>Myrtaceae</taxon>
        <taxon>Myrtoideae</taxon>
        <taxon>Myrteae</taxon>
        <taxon>Australasian group</taxon>
        <taxon>Rhodamnia</taxon>
    </lineage>
</organism>
<keyword evidence="6" id="KW-1185">Reference proteome</keyword>
<dbReference type="GO" id="GO:0032456">
    <property type="term" value="P:endocytic recycling"/>
    <property type="evidence" value="ECO:0007669"/>
    <property type="project" value="InterPro"/>
</dbReference>
<evidence type="ECO:0000256" key="2">
    <source>
        <dbReference type="ARBA" id="ARBA00010704"/>
    </source>
</evidence>
<reference evidence="6 8" key="2">
    <citation type="submission" date="2025-05" db="UniProtKB">
        <authorList>
            <consortium name="RefSeq"/>
        </authorList>
    </citation>
    <scope>NUCLEOTIDE SEQUENCE [LARGE SCALE GENOMIC DNA]</scope>
    <source>
        <tissue evidence="8">Leaf</tissue>
    </source>
</reference>
<dbReference type="Proteomes" id="UP000827889">
    <property type="component" value="Chromosome 2"/>
</dbReference>
<dbReference type="KEGG" id="rarg:115756862"/>
<dbReference type="PANTHER" id="PTHR13673">
    <property type="entry name" value="ESOPHAGEAL CANCER ASSOCIATED PROTEIN"/>
    <property type="match status" value="1"/>
</dbReference>
<dbReference type="GeneID" id="115756862"/>
<dbReference type="RefSeq" id="XP_030552891.1">
    <property type="nucleotide sequence ID" value="XM_030697031.1"/>
</dbReference>
<sequence length="919" mass="103753">MEFRPRNYKQEKESHALHRTRVDDHPLCTPSTSHRQVVGEHHTENFFDPLRGPNTNVGEAFHNLPDEERTSGGFCTERDNQHTRDWNSFKRLLMQRFPISKMISISSISDGIMKSNKVDEISSTSSRLEELDDPQKSAKEGNASITRQEYVFRLNDFKEKIVQAWHSEDRVTALKFTIKVARLLMDTSVRQFYPTLFVLATDVMDMLGDMVWERIKQKAEFTVDGNKLCFLAENFDANGVCVDAKETCNNWFYKVGSIEDLLPRVYLELAILPCWRFLLIQPADCLHRLVKMIRGLADPLSSAYCCLYMVHRARKLLSRDTAYLITCMNDMNILLMDALSLKRDVSKTCVEKRRLLISLIEPTIEYIVHHIFEDTPKEQLANALVNLGIGGKGDNKVVSCLSIVAHCYIKELPADMVRSKSKEIINLIECCNDCSLDKSLNYRLLGFRLSETTSPQDMVDVVDHVIQVVLLWGKLDEYLRVMDAFLDLVLQNQMGNHILNVLEGIAMQARDKAFTEEELGSLQSILVKFVSHFEDLEELFALNHYLEILDMMYGRPRSIVNMHILDRAIRKGLWHDPHIIQLLFGISKSLIDEIDQTSMMDYDYQQPARLITRFVSMVDYGSDVERHLAFLVECRGAFGCINELKEALVHSSNSLAIQGLKHSNKQFSFIMSCIAYSEVTIPSISSPMKQSNLYIETAEVALLGGLVSHAEGLTESAVSCLQSLVVNGLPGIADVEGILSSFQKLCSLLVMVPWNKSNIGPSLNYAPKSLFVFTDSQSKLIPRTTTRLFSAIILLSAALSQEILPYNANNFGIPGNDQLFYGDSSYSQELASISQLAVQKLVDVIQWEHSSDARGIMALEACNCIASSFRTSPETSIICVKLLETAKLCLGAHDKYVKSTTKFLETCSLTSPDAEQEGI</sequence>
<comment type="subcellular location">
    <subcellularLocation>
        <location evidence="1">Endosome</location>
    </subcellularLocation>
</comment>
<evidence type="ECO:0000256" key="1">
    <source>
        <dbReference type="ARBA" id="ARBA00004177"/>
    </source>
</evidence>
<dbReference type="PANTHER" id="PTHR13673:SF0">
    <property type="entry name" value="VPS35 ENDOSOMAL PROTEIN-SORTING FACTOR-LIKE"/>
    <property type="match status" value="1"/>
</dbReference>
<comment type="similarity">
    <text evidence="2">Belongs to the VPS35L family.</text>
</comment>
<dbReference type="OrthoDB" id="1734063at2759"/>
<name>A0A8B8R0A2_9MYRT</name>
<dbReference type="RefSeq" id="XP_048130944.1">
    <property type="nucleotide sequence ID" value="XM_048274987.1"/>
</dbReference>